<evidence type="ECO:0000313" key="2">
    <source>
        <dbReference type="Proteomes" id="UP000184300"/>
    </source>
</evidence>
<gene>
    <name evidence="1" type="ORF">ASPGLDRAFT_51451</name>
</gene>
<dbReference type="Proteomes" id="UP000184300">
    <property type="component" value="Unassembled WGS sequence"/>
</dbReference>
<sequence>MALSSLISTDKGVRQYSAPPDDIAGDWFDQRARILFEAEMEVPTVKTVQAAILRVLIWYFCEWHACMDV</sequence>
<accession>A0A1L9V9M0</accession>
<evidence type="ECO:0000313" key="1">
    <source>
        <dbReference type="EMBL" id="OJJ80599.1"/>
    </source>
</evidence>
<name>A0A1L9V9M0_ASPGL</name>
<reference evidence="2" key="1">
    <citation type="journal article" date="2017" name="Genome Biol.">
        <title>Comparative genomics reveals high biological diversity and specific adaptations in the industrially and medically important fungal genus Aspergillus.</title>
        <authorList>
            <person name="de Vries R.P."/>
            <person name="Riley R."/>
            <person name="Wiebenga A."/>
            <person name="Aguilar-Osorio G."/>
            <person name="Amillis S."/>
            <person name="Uchima C.A."/>
            <person name="Anderluh G."/>
            <person name="Asadollahi M."/>
            <person name="Askin M."/>
            <person name="Barry K."/>
            <person name="Battaglia E."/>
            <person name="Bayram O."/>
            <person name="Benocci T."/>
            <person name="Braus-Stromeyer S.A."/>
            <person name="Caldana C."/>
            <person name="Canovas D."/>
            <person name="Cerqueira G.C."/>
            <person name="Chen F."/>
            <person name="Chen W."/>
            <person name="Choi C."/>
            <person name="Clum A."/>
            <person name="Dos Santos R.A."/>
            <person name="Damasio A.R."/>
            <person name="Diallinas G."/>
            <person name="Emri T."/>
            <person name="Fekete E."/>
            <person name="Flipphi M."/>
            <person name="Freyberg S."/>
            <person name="Gallo A."/>
            <person name="Gournas C."/>
            <person name="Habgood R."/>
            <person name="Hainaut M."/>
            <person name="Harispe M.L."/>
            <person name="Henrissat B."/>
            <person name="Hilden K.S."/>
            <person name="Hope R."/>
            <person name="Hossain A."/>
            <person name="Karabika E."/>
            <person name="Karaffa L."/>
            <person name="Karanyi Z."/>
            <person name="Krasevec N."/>
            <person name="Kuo A."/>
            <person name="Kusch H."/>
            <person name="LaButti K."/>
            <person name="Lagendijk E.L."/>
            <person name="Lapidus A."/>
            <person name="Levasseur A."/>
            <person name="Lindquist E."/>
            <person name="Lipzen A."/>
            <person name="Logrieco A.F."/>
            <person name="MacCabe A."/>
            <person name="Maekelae M.R."/>
            <person name="Malavazi I."/>
            <person name="Melin P."/>
            <person name="Meyer V."/>
            <person name="Mielnichuk N."/>
            <person name="Miskei M."/>
            <person name="Molnar A.P."/>
            <person name="Mule G."/>
            <person name="Ngan C.Y."/>
            <person name="Orejas M."/>
            <person name="Orosz E."/>
            <person name="Ouedraogo J.P."/>
            <person name="Overkamp K.M."/>
            <person name="Park H.-S."/>
            <person name="Perrone G."/>
            <person name="Piumi F."/>
            <person name="Punt P.J."/>
            <person name="Ram A.F."/>
            <person name="Ramon A."/>
            <person name="Rauscher S."/>
            <person name="Record E."/>
            <person name="Riano-Pachon D.M."/>
            <person name="Robert V."/>
            <person name="Roehrig J."/>
            <person name="Ruller R."/>
            <person name="Salamov A."/>
            <person name="Salih N.S."/>
            <person name="Samson R.A."/>
            <person name="Sandor E."/>
            <person name="Sanguinetti M."/>
            <person name="Schuetze T."/>
            <person name="Sepcic K."/>
            <person name="Shelest E."/>
            <person name="Sherlock G."/>
            <person name="Sophianopoulou V."/>
            <person name="Squina F.M."/>
            <person name="Sun H."/>
            <person name="Susca A."/>
            <person name="Todd R.B."/>
            <person name="Tsang A."/>
            <person name="Unkles S.E."/>
            <person name="van de Wiele N."/>
            <person name="van Rossen-Uffink D."/>
            <person name="Oliveira J.V."/>
            <person name="Vesth T.C."/>
            <person name="Visser J."/>
            <person name="Yu J.-H."/>
            <person name="Zhou M."/>
            <person name="Andersen M.R."/>
            <person name="Archer D.B."/>
            <person name="Baker S.E."/>
            <person name="Benoit I."/>
            <person name="Brakhage A.A."/>
            <person name="Braus G.H."/>
            <person name="Fischer R."/>
            <person name="Frisvad J.C."/>
            <person name="Goldman G.H."/>
            <person name="Houbraken J."/>
            <person name="Oakley B."/>
            <person name="Pocsi I."/>
            <person name="Scazzocchio C."/>
            <person name="Seiboth B."/>
            <person name="vanKuyk P.A."/>
            <person name="Wortman J."/>
            <person name="Dyer P.S."/>
            <person name="Grigoriev I.V."/>
        </authorList>
    </citation>
    <scope>NUCLEOTIDE SEQUENCE [LARGE SCALE GENOMIC DNA]</scope>
    <source>
        <strain evidence="2">CBS 516.65</strain>
    </source>
</reference>
<keyword evidence="2" id="KW-1185">Reference proteome</keyword>
<protein>
    <submittedName>
        <fullName evidence="1">Uncharacterized protein</fullName>
    </submittedName>
</protein>
<dbReference type="GeneID" id="34463796"/>
<dbReference type="RefSeq" id="XP_022397297.1">
    <property type="nucleotide sequence ID" value="XM_022547535.1"/>
</dbReference>
<proteinExistence type="predicted"/>
<dbReference type="OrthoDB" id="4505865at2759"/>
<dbReference type="AlphaFoldDB" id="A0A1L9V9M0"/>
<dbReference type="VEuPathDB" id="FungiDB:ASPGLDRAFT_51451"/>
<dbReference type="EMBL" id="KV878910">
    <property type="protein sequence ID" value="OJJ80599.1"/>
    <property type="molecule type" value="Genomic_DNA"/>
</dbReference>
<organism evidence="1 2">
    <name type="scientific">Aspergillus glaucus CBS 516.65</name>
    <dbReference type="NCBI Taxonomy" id="1160497"/>
    <lineage>
        <taxon>Eukaryota</taxon>
        <taxon>Fungi</taxon>
        <taxon>Dikarya</taxon>
        <taxon>Ascomycota</taxon>
        <taxon>Pezizomycotina</taxon>
        <taxon>Eurotiomycetes</taxon>
        <taxon>Eurotiomycetidae</taxon>
        <taxon>Eurotiales</taxon>
        <taxon>Aspergillaceae</taxon>
        <taxon>Aspergillus</taxon>
        <taxon>Aspergillus subgen. Aspergillus</taxon>
    </lineage>
</organism>